<name>A0A173T3H4_9FIRM</name>
<evidence type="ECO:0000313" key="2">
    <source>
        <dbReference type="EMBL" id="CUM97221.1"/>
    </source>
</evidence>
<dbReference type="AlphaFoldDB" id="A0A173T3H4"/>
<dbReference type="RefSeq" id="WP_055185888.1">
    <property type="nucleotide sequence ID" value="NZ_CYXN01000008.1"/>
</dbReference>
<feature type="coiled-coil region" evidence="1">
    <location>
        <begin position="24"/>
        <end position="91"/>
    </location>
</feature>
<gene>
    <name evidence="2" type="ORF">ERS852582_01363</name>
</gene>
<organism evidence="2 3">
    <name type="scientific">Faecalibacterium prausnitzii</name>
    <dbReference type="NCBI Taxonomy" id="853"/>
    <lineage>
        <taxon>Bacteria</taxon>
        <taxon>Bacillati</taxon>
        <taxon>Bacillota</taxon>
        <taxon>Clostridia</taxon>
        <taxon>Eubacteriales</taxon>
        <taxon>Oscillospiraceae</taxon>
        <taxon>Faecalibacterium</taxon>
    </lineage>
</organism>
<sequence length="111" mass="11792">MARPKGSKNKARIVKASVDYAAVVAEKTAEKEKIESEVAALTANLDDLKTQLKAKKAELKAATKELAKAENKKAAAEAKAAEEAKKGEAEDVLKKLLASGMTAEEILAKLQ</sequence>
<dbReference type="Proteomes" id="UP000095649">
    <property type="component" value="Unassembled WGS sequence"/>
</dbReference>
<evidence type="ECO:0000256" key="1">
    <source>
        <dbReference type="SAM" id="Coils"/>
    </source>
</evidence>
<evidence type="ECO:0000313" key="3">
    <source>
        <dbReference type="Proteomes" id="UP000095649"/>
    </source>
</evidence>
<reference evidence="2 3" key="1">
    <citation type="submission" date="2015-09" db="EMBL/GenBank/DDBJ databases">
        <authorList>
            <consortium name="Pathogen Informatics"/>
        </authorList>
    </citation>
    <scope>NUCLEOTIDE SEQUENCE [LARGE SCALE GENOMIC DNA]</scope>
    <source>
        <strain evidence="2 3">2789STDY5834970</strain>
    </source>
</reference>
<protein>
    <submittedName>
        <fullName evidence="2">Uncharacterized protein</fullName>
    </submittedName>
</protein>
<keyword evidence="1" id="KW-0175">Coiled coil</keyword>
<accession>A0A173T3H4</accession>
<proteinExistence type="predicted"/>
<dbReference type="EMBL" id="CYXN01000008">
    <property type="protein sequence ID" value="CUM97221.1"/>
    <property type="molecule type" value="Genomic_DNA"/>
</dbReference>